<keyword evidence="3" id="KW-0010">Activator</keyword>
<accession>A0ABY4E6J4</accession>
<dbReference type="PRINTS" id="PR00032">
    <property type="entry name" value="HTHARAC"/>
</dbReference>
<dbReference type="InterPro" id="IPR003313">
    <property type="entry name" value="AraC-bd"/>
</dbReference>
<keyword evidence="7" id="KW-1185">Reference proteome</keyword>
<evidence type="ECO:0000256" key="3">
    <source>
        <dbReference type="ARBA" id="ARBA00023159"/>
    </source>
</evidence>
<dbReference type="InterPro" id="IPR018060">
    <property type="entry name" value="HTH_AraC"/>
</dbReference>
<dbReference type="InterPro" id="IPR050204">
    <property type="entry name" value="AraC_XylS_family_regulators"/>
</dbReference>
<dbReference type="PROSITE" id="PS01124">
    <property type="entry name" value="HTH_ARAC_FAMILY_2"/>
    <property type="match status" value="1"/>
</dbReference>
<dbReference type="Proteomes" id="UP000832011">
    <property type="component" value="Chromosome"/>
</dbReference>
<feature type="domain" description="HTH araC/xylS-type" evidence="5">
    <location>
        <begin position="170"/>
        <end position="259"/>
    </location>
</feature>
<dbReference type="InterPro" id="IPR020449">
    <property type="entry name" value="Tscrpt_reg_AraC-type_HTH"/>
</dbReference>
<dbReference type="InterPro" id="IPR009057">
    <property type="entry name" value="Homeodomain-like_sf"/>
</dbReference>
<dbReference type="InterPro" id="IPR037923">
    <property type="entry name" value="HTH-like"/>
</dbReference>
<evidence type="ECO:0000256" key="2">
    <source>
        <dbReference type="ARBA" id="ARBA00023125"/>
    </source>
</evidence>
<keyword evidence="4" id="KW-0804">Transcription</keyword>
<dbReference type="Pfam" id="PF02311">
    <property type="entry name" value="AraC_binding"/>
    <property type="match status" value="1"/>
</dbReference>
<dbReference type="PROSITE" id="PS00041">
    <property type="entry name" value="HTH_ARAC_FAMILY_1"/>
    <property type="match status" value="1"/>
</dbReference>
<dbReference type="EMBL" id="CP091511">
    <property type="protein sequence ID" value="UOO90510.1"/>
    <property type="molecule type" value="Genomic_DNA"/>
</dbReference>
<name>A0ABY4E6J4_9NEIS</name>
<dbReference type="Pfam" id="PF12833">
    <property type="entry name" value="HTH_18"/>
    <property type="match status" value="1"/>
</dbReference>
<gene>
    <name evidence="6" type="ORF">LVJ82_05925</name>
</gene>
<dbReference type="SMART" id="SM00342">
    <property type="entry name" value="HTH_ARAC"/>
    <property type="match status" value="1"/>
</dbReference>
<organism evidence="6 7">
    <name type="scientific">Vitreoscilla massiliensis</name>
    <dbReference type="NCBI Taxonomy" id="1689272"/>
    <lineage>
        <taxon>Bacteria</taxon>
        <taxon>Pseudomonadati</taxon>
        <taxon>Pseudomonadota</taxon>
        <taxon>Betaproteobacteria</taxon>
        <taxon>Neisseriales</taxon>
        <taxon>Neisseriaceae</taxon>
        <taxon>Vitreoscilla</taxon>
    </lineage>
</organism>
<evidence type="ECO:0000313" key="6">
    <source>
        <dbReference type="EMBL" id="UOO90510.1"/>
    </source>
</evidence>
<protein>
    <submittedName>
        <fullName evidence="6">AraC family transcriptional regulator</fullName>
    </submittedName>
</protein>
<evidence type="ECO:0000313" key="7">
    <source>
        <dbReference type="Proteomes" id="UP000832011"/>
    </source>
</evidence>
<evidence type="ECO:0000256" key="1">
    <source>
        <dbReference type="ARBA" id="ARBA00023015"/>
    </source>
</evidence>
<dbReference type="RefSeq" id="WP_058304838.1">
    <property type="nucleotide sequence ID" value="NZ_CABKVG010000005.1"/>
</dbReference>
<dbReference type="SUPFAM" id="SSF46689">
    <property type="entry name" value="Homeodomain-like"/>
    <property type="match status" value="2"/>
</dbReference>
<reference evidence="6 7" key="1">
    <citation type="journal article" date="2022" name="Res Sq">
        <title>Evolution of multicellular longitudinally dividing oral cavity symbionts (Neisseriaceae).</title>
        <authorList>
            <person name="Nyongesa S."/>
            <person name="Weber P."/>
            <person name="Bernet E."/>
            <person name="Pullido F."/>
            <person name="Nieckarz M."/>
            <person name="Delaby M."/>
            <person name="Nieves C."/>
            <person name="Viehboeck T."/>
            <person name="Krause N."/>
            <person name="Rivera-Millot A."/>
            <person name="Nakamura A."/>
            <person name="Vischer N."/>
            <person name="VanNieuwenhze M."/>
            <person name="Brun Y."/>
            <person name="Cava F."/>
            <person name="Bulgheresi S."/>
            <person name="Veyrier F."/>
        </authorList>
    </citation>
    <scope>NUCLEOTIDE SEQUENCE [LARGE SCALE GENOMIC DNA]</scope>
    <source>
        <strain evidence="6 7">SN4</strain>
    </source>
</reference>
<proteinExistence type="predicted"/>
<sequence>MNSDTHFWYDPAWPALETRTAHNSRACYRMHSHRAHSFGCVDAGVTVLSFADGTLMPLQAGDVLWLPAELAHCCNPPPQEHWAYQMMYVAASVFTTAPAHAHTIMVWRDPALYQRFQHLHQSLQAHLPLAHKQAVLLTLLHEVLHELAYPPLWQHTPQPYAPDPRLNALLQQPDFLHWNVAHMARSVHMSRYHFMRWFQAQTGWSAHAYQVNVRIAQARQRLRAGDAIAAVAHDLGFADQSHFQRVFKAHTAATPKQYQ</sequence>
<dbReference type="PANTHER" id="PTHR46796">
    <property type="entry name" value="HTH-TYPE TRANSCRIPTIONAL ACTIVATOR RHAS-RELATED"/>
    <property type="match status" value="1"/>
</dbReference>
<dbReference type="SUPFAM" id="SSF51215">
    <property type="entry name" value="Regulatory protein AraC"/>
    <property type="match status" value="1"/>
</dbReference>
<keyword evidence="2" id="KW-0238">DNA-binding</keyword>
<dbReference type="Gene3D" id="1.10.10.60">
    <property type="entry name" value="Homeodomain-like"/>
    <property type="match status" value="2"/>
</dbReference>
<keyword evidence="1" id="KW-0805">Transcription regulation</keyword>
<dbReference type="InterPro" id="IPR018062">
    <property type="entry name" value="HTH_AraC-typ_CS"/>
</dbReference>
<evidence type="ECO:0000256" key="4">
    <source>
        <dbReference type="ARBA" id="ARBA00023163"/>
    </source>
</evidence>
<evidence type="ECO:0000259" key="5">
    <source>
        <dbReference type="PROSITE" id="PS01124"/>
    </source>
</evidence>